<evidence type="ECO:0000313" key="8">
    <source>
        <dbReference type="EMBL" id="JAV58905.1"/>
    </source>
</evidence>
<dbReference type="Gene3D" id="2.40.10.10">
    <property type="entry name" value="Trypsin-like serine proteases"/>
    <property type="match status" value="1"/>
</dbReference>
<evidence type="ECO:0000259" key="7">
    <source>
        <dbReference type="PROSITE" id="PS50240"/>
    </source>
</evidence>
<dbReference type="GO" id="GO:0006508">
    <property type="term" value="P:proteolysis"/>
    <property type="evidence" value="ECO:0007669"/>
    <property type="project" value="UniProtKB-KW"/>
</dbReference>
<keyword evidence="10" id="KW-1185">Reference proteome</keyword>
<dbReference type="CDD" id="cd00190">
    <property type="entry name" value="Tryp_SPc"/>
    <property type="match status" value="1"/>
</dbReference>
<reference evidence="9" key="3">
    <citation type="submission" date="2019-08" db="EMBL/GenBank/DDBJ databases">
        <authorList>
            <consortium name="Photinus pyralis genome working group"/>
            <person name="Fallon T.R."/>
            <person name="Sander Lower S.E."/>
            <person name="Weng J.-K."/>
        </authorList>
    </citation>
    <scope>NUCLEOTIDE SEQUENCE</scope>
    <source>
        <strain evidence="9">1611_PpyrPB1</strain>
        <tissue evidence="9">Whole body</tissue>
    </source>
</reference>
<dbReference type="InParanoid" id="A0A1Y1KH68"/>
<dbReference type="InterPro" id="IPR050430">
    <property type="entry name" value="Peptidase_S1"/>
</dbReference>
<proteinExistence type="inferred from homology"/>
<dbReference type="InterPro" id="IPR001254">
    <property type="entry name" value="Trypsin_dom"/>
</dbReference>
<dbReference type="EMBL" id="GEZM01087027">
    <property type="protein sequence ID" value="JAV58905.1"/>
    <property type="molecule type" value="Transcribed_RNA"/>
</dbReference>
<organism evidence="8">
    <name type="scientific">Photinus pyralis</name>
    <name type="common">Common eastern firefly</name>
    <name type="synonym">Lampyris pyralis</name>
    <dbReference type="NCBI Taxonomy" id="7054"/>
    <lineage>
        <taxon>Eukaryota</taxon>
        <taxon>Metazoa</taxon>
        <taxon>Ecdysozoa</taxon>
        <taxon>Arthropoda</taxon>
        <taxon>Hexapoda</taxon>
        <taxon>Insecta</taxon>
        <taxon>Pterygota</taxon>
        <taxon>Neoptera</taxon>
        <taxon>Endopterygota</taxon>
        <taxon>Coleoptera</taxon>
        <taxon>Polyphaga</taxon>
        <taxon>Elateriformia</taxon>
        <taxon>Elateroidea</taxon>
        <taxon>Lampyridae</taxon>
        <taxon>Lampyrinae</taxon>
        <taxon>Photinus</taxon>
    </lineage>
</organism>
<dbReference type="PRINTS" id="PR00722">
    <property type="entry name" value="CHYMOTRYPSIN"/>
</dbReference>
<keyword evidence="6" id="KW-0732">Signal</keyword>
<sequence length="251" mass="26857">MNAFGAVVIALAWISVESFEQRLIGGQKAKISDFPFYASIRIYPNRYACGAAIIDRFWVMTAAQCVYSVHPSSLVVVAGTSSLNETGDRYGVHSVHVHPLFNAAMKTNDTALLRLTRSVVYSKNVSSIALATDSLPGGKTLELCGHGATQYPFTNMSVPLMSVELKSITNAQCSAALNRPITKYNLCTKGKTTKGACVGDVGGPLTKRGGVFGTTKLYGTVSWGYPCSQGMPDVYSSVLAARPWIRTISGL</sequence>
<accession>A0A1Y1KH68</accession>
<dbReference type="Proteomes" id="UP000327044">
    <property type="component" value="Unassembled WGS sequence"/>
</dbReference>
<feature type="domain" description="Peptidase S1" evidence="7">
    <location>
        <begin position="23"/>
        <end position="250"/>
    </location>
</feature>
<dbReference type="FunFam" id="2.40.10.10:FF:000068">
    <property type="entry name" value="transmembrane protease serine 2"/>
    <property type="match status" value="1"/>
</dbReference>
<dbReference type="OrthoDB" id="6782405at2759"/>
<protein>
    <recommendedName>
        <fullName evidence="7">Peptidase S1 domain-containing protein</fullName>
    </recommendedName>
</protein>
<dbReference type="AlphaFoldDB" id="A0A1Y1KH68"/>
<dbReference type="SMART" id="SM00020">
    <property type="entry name" value="Tryp_SPc"/>
    <property type="match status" value="1"/>
</dbReference>
<feature type="signal peptide" evidence="6">
    <location>
        <begin position="1"/>
        <end position="18"/>
    </location>
</feature>
<keyword evidence="4" id="KW-0720">Serine protease</keyword>
<comment type="similarity">
    <text evidence="1">Belongs to the peptidase S1 family.</text>
</comment>
<dbReference type="InterPro" id="IPR001314">
    <property type="entry name" value="Peptidase_S1A"/>
</dbReference>
<evidence type="ECO:0000256" key="4">
    <source>
        <dbReference type="ARBA" id="ARBA00022825"/>
    </source>
</evidence>
<evidence type="ECO:0000256" key="6">
    <source>
        <dbReference type="SAM" id="SignalP"/>
    </source>
</evidence>
<dbReference type="PROSITE" id="PS50240">
    <property type="entry name" value="TRYPSIN_DOM"/>
    <property type="match status" value="1"/>
</dbReference>
<feature type="chain" id="PRO_5033750446" description="Peptidase S1 domain-containing protein" evidence="6">
    <location>
        <begin position="19"/>
        <end position="251"/>
    </location>
</feature>
<dbReference type="InterPro" id="IPR009003">
    <property type="entry name" value="Peptidase_S1_PA"/>
</dbReference>
<reference evidence="8" key="1">
    <citation type="journal article" date="2016" name="Sci. Rep.">
        <title>Molecular characterization of firefly nuptial gifts: a multi-omics approach sheds light on postcopulatory sexual selection.</title>
        <authorList>
            <person name="Al-Wathiqui N."/>
            <person name="Fallon T.R."/>
            <person name="South A."/>
            <person name="Weng J.K."/>
            <person name="Lewis S.M."/>
        </authorList>
    </citation>
    <scope>NUCLEOTIDE SEQUENCE</scope>
</reference>
<gene>
    <name evidence="9" type="ORF">PPYR_12859</name>
</gene>
<name>A0A1Y1KH68_PHOPY</name>
<evidence type="ECO:0000256" key="1">
    <source>
        <dbReference type="ARBA" id="ARBA00007664"/>
    </source>
</evidence>
<keyword evidence="2" id="KW-0645">Protease</keyword>
<dbReference type="PANTHER" id="PTHR24276:SF98">
    <property type="entry name" value="FI18310P1-RELATED"/>
    <property type="match status" value="1"/>
</dbReference>
<evidence type="ECO:0000256" key="2">
    <source>
        <dbReference type="ARBA" id="ARBA00022670"/>
    </source>
</evidence>
<dbReference type="EMBL" id="VVIM01000009">
    <property type="protein sequence ID" value="KAB0793239.1"/>
    <property type="molecule type" value="Genomic_DNA"/>
</dbReference>
<reference evidence="9 10" key="2">
    <citation type="journal article" date="2018" name="Elife">
        <title>Firefly genomes illuminate parallel origins of bioluminescence in beetles.</title>
        <authorList>
            <person name="Fallon T.R."/>
            <person name="Lower S.E."/>
            <person name="Chang C.H."/>
            <person name="Bessho-Uehara M."/>
            <person name="Martin G.J."/>
            <person name="Bewick A.J."/>
            <person name="Behringer M."/>
            <person name="Debat H.J."/>
            <person name="Wong I."/>
            <person name="Day J.C."/>
            <person name="Suvorov A."/>
            <person name="Silva C.J."/>
            <person name="Stanger-Hall K.F."/>
            <person name="Hall D.W."/>
            <person name="Schmitz R.J."/>
            <person name="Nelson D.R."/>
            <person name="Lewis S.M."/>
            <person name="Shigenobu S."/>
            <person name="Bybee S.M."/>
            <person name="Larracuente A.M."/>
            <person name="Oba Y."/>
            <person name="Weng J.K."/>
        </authorList>
    </citation>
    <scope>NUCLEOTIDE SEQUENCE [LARGE SCALE GENOMIC DNA]</scope>
    <source>
        <strain evidence="9">1611_PpyrPB1</strain>
        <tissue evidence="9">Whole body</tissue>
    </source>
</reference>
<evidence type="ECO:0000313" key="9">
    <source>
        <dbReference type="EMBL" id="KAB0793239.1"/>
    </source>
</evidence>
<evidence type="ECO:0000313" key="10">
    <source>
        <dbReference type="Proteomes" id="UP000327044"/>
    </source>
</evidence>
<evidence type="ECO:0000256" key="5">
    <source>
        <dbReference type="ARBA" id="ARBA00023157"/>
    </source>
</evidence>
<dbReference type="GO" id="GO:0004252">
    <property type="term" value="F:serine-type endopeptidase activity"/>
    <property type="evidence" value="ECO:0007669"/>
    <property type="project" value="InterPro"/>
</dbReference>
<keyword evidence="5" id="KW-1015">Disulfide bond</keyword>
<dbReference type="InterPro" id="IPR043504">
    <property type="entry name" value="Peptidase_S1_PA_chymotrypsin"/>
</dbReference>
<dbReference type="Pfam" id="PF00089">
    <property type="entry name" value="Trypsin"/>
    <property type="match status" value="1"/>
</dbReference>
<dbReference type="PANTHER" id="PTHR24276">
    <property type="entry name" value="POLYSERASE-RELATED"/>
    <property type="match status" value="1"/>
</dbReference>
<evidence type="ECO:0000256" key="3">
    <source>
        <dbReference type="ARBA" id="ARBA00022801"/>
    </source>
</evidence>
<keyword evidence="3" id="KW-0378">Hydrolase</keyword>
<dbReference type="SUPFAM" id="SSF50494">
    <property type="entry name" value="Trypsin-like serine proteases"/>
    <property type="match status" value="1"/>
</dbReference>